<evidence type="ECO:0000313" key="2">
    <source>
        <dbReference type="EMBL" id="EQD33911.1"/>
    </source>
</evidence>
<organism evidence="2">
    <name type="scientific">mine drainage metagenome</name>
    <dbReference type="NCBI Taxonomy" id="410659"/>
    <lineage>
        <taxon>unclassified sequences</taxon>
        <taxon>metagenomes</taxon>
        <taxon>ecological metagenomes</taxon>
    </lineage>
</organism>
<dbReference type="EMBL" id="AUZY01011584">
    <property type="protein sequence ID" value="EQD33911.1"/>
    <property type="molecule type" value="Genomic_DNA"/>
</dbReference>
<comment type="caution">
    <text evidence="2">The sequence shown here is derived from an EMBL/GenBank/DDBJ whole genome shotgun (WGS) entry which is preliminary data.</text>
</comment>
<keyword evidence="1" id="KW-1133">Transmembrane helix</keyword>
<reference evidence="2" key="2">
    <citation type="journal article" date="2014" name="ISME J.">
        <title>Microbial stratification in low pH oxic and suboxic macroscopic growths along an acid mine drainage.</title>
        <authorList>
            <person name="Mendez-Garcia C."/>
            <person name="Mesa V."/>
            <person name="Sprenger R.R."/>
            <person name="Richter M."/>
            <person name="Diez M.S."/>
            <person name="Solano J."/>
            <person name="Bargiela R."/>
            <person name="Golyshina O.V."/>
            <person name="Manteca A."/>
            <person name="Ramos J.L."/>
            <person name="Gallego J.R."/>
            <person name="Llorente I."/>
            <person name="Martins Dos Santos V.A."/>
            <person name="Jensen O.N."/>
            <person name="Pelaez A.I."/>
            <person name="Sanchez J."/>
            <person name="Ferrer M."/>
        </authorList>
    </citation>
    <scope>NUCLEOTIDE SEQUENCE</scope>
</reference>
<feature type="transmembrane region" description="Helical" evidence="1">
    <location>
        <begin position="88"/>
        <end position="111"/>
    </location>
</feature>
<dbReference type="AlphaFoldDB" id="T0YET6"/>
<reference evidence="2" key="1">
    <citation type="submission" date="2013-08" db="EMBL/GenBank/DDBJ databases">
        <authorList>
            <person name="Mendez C."/>
            <person name="Richter M."/>
            <person name="Ferrer M."/>
            <person name="Sanchez J."/>
        </authorList>
    </citation>
    <scope>NUCLEOTIDE SEQUENCE</scope>
</reference>
<proteinExistence type="predicted"/>
<sequence length="114" mass="12363">MQGRLRAVRVLLLYLALAFAWTGRTWAAPTTHLIGTPGFSDAPQLAWELAWVPYAVTHHLNPLFTHLINYPTGANLTWPIAPMPLALLGWPLSILAGPVVAYNVLLTLAIATAA</sequence>
<protein>
    <submittedName>
        <fullName evidence="2">Uncharacterized protein</fullName>
    </submittedName>
</protein>
<gene>
    <name evidence="2" type="ORF">B1B_17356</name>
</gene>
<feature type="non-terminal residue" evidence="2">
    <location>
        <position position="114"/>
    </location>
</feature>
<accession>T0YET6</accession>
<name>T0YET6_9ZZZZ</name>
<evidence type="ECO:0000256" key="1">
    <source>
        <dbReference type="SAM" id="Phobius"/>
    </source>
</evidence>
<keyword evidence="1" id="KW-0812">Transmembrane</keyword>
<keyword evidence="1" id="KW-0472">Membrane</keyword>